<dbReference type="EMBL" id="JBDJPC010000010">
    <property type="protein sequence ID" value="KAL1490332.1"/>
    <property type="molecule type" value="Genomic_DNA"/>
</dbReference>
<accession>A0ABD1E6M6</accession>
<dbReference type="Proteomes" id="UP001566132">
    <property type="component" value="Unassembled WGS sequence"/>
</dbReference>
<sequence length="189" mass="21245">MLFYSDRDKRESPFEIIKDGEEEEEEEYEEKKLNKSTITPFCQLSKPVCINIIIVRESREYGSIVVNNLVGTIDQSMSDGLLQSKPADSNTNNASESKSGSLVHFSLLEELPAPGSPATHPTDDSSGFWAVGRSVVHHYHRIPSQYGYRFARITLTTYSIIITAFMTHKVYGNLYGRIVGCLTRTKSSQ</sequence>
<organism evidence="2 3">
    <name type="scientific">Hypothenemus hampei</name>
    <name type="common">Coffee berry borer</name>
    <dbReference type="NCBI Taxonomy" id="57062"/>
    <lineage>
        <taxon>Eukaryota</taxon>
        <taxon>Metazoa</taxon>
        <taxon>Ecdysozoa</taxon>
        <taxon>Arthropoda</taxon>
        <taxon>Hexapoda</taxon>
        <taxon>Insecta</taxon>
        <taxon>Pterygota</taxon>
        <taxon>Neoptera</taxon>
        <taxon>Endopterygota</taxon>
        <taxon>Coleoptera</taxon>
        <taxon>Polyphaga</taxon>
        <taxon>Cucujiformia</taxon>
        <taxon>Curculionidae</taxon>
        <taxon>Scolytinae</taxon>
        <taxon>Hypothenemus</taxon>
    </lineage>
</organism>
<evidence type="ECO:0000256" key="1">
    <source>
        <dbReference type="SAM" id="MobiDB-lite"/>
    </source>
</evidence>
<comment type="caution">
    <text evidence="2">The sequence shown here is derived from an EMBL/GenBank/DDBJ whole genome shotgun (WGS) entry which is preliminary data.</text>
</comment>
<protein>
    <submittedName>
        <fullName evidence="2">Uncharacterized protein</fullName>
    </submittedName>
</protein>
<feature type="region of interest" description="Disordered" evidence="1">
    <location>
        <begin position="1"/>
        <end position="31"/>
    </location>
</feature>
<evidence type="ECO:0000313" key="3">
    <source>
        <dbReference type="Proteomes" id="UP001566132"/>
    </source>
</evidence>
<gene>
    <name evidence="2" type="ORF">ABEB36_013046</name>
</gene>
<feature type="compositionally biased region" description="Basic and acidic residues" evidence="1">
    <location>
        <begin position="1"/>
        <end position="19"/>
    </location>
</feature>
<evidence type="ECO:0000313" key="2">
    <source>
        <dbReference type="EMBL" id="KAL1490332.1"/>
    </source>
</evidence>
<proteinExistence type="predicted"/>
<keyword evidence="3" id="KW-1185">Reference proteome</keyword>
<dbReference type="AlphaFoldDB" id="A0ABD1E6M6"/>
<reference evidence="2 3" key="1">
    <citation type="submission" date="2024-05" db="EMBL/GenBank/DDBJ databases">
        <title>Genetic variation in Jamaican populations of the coffee berry borer (Hypothenemus hampei).</title>
        <authorList>
            <person name="Errbii M."/>
            <person name="Myrie A."/>
        </authorList>
    </citation>
    <scope>NUCLEOTIDE SEQUENCE [LARGE SCALE GENOMIC DNA]</scope>
    <source>
        <strain evidence="2">JA-Hopewell-2020-01-JO</strain>
        <tissue evidence="2">Whole body</tissue>
    </source>
</reference>
<name>A0ABD1E6M6_HYPHA</name>